<name>A0A1H7QQE7_9SPHI</name>
<dbReference type="Proteomes" id="UP000198916">
    <property type="component" value="Unassembled WGS sequence"/>
</dbReference>
<protein>
    <submittedName>
        <fullName evidence="1">Uncharacterized protein</fullName>
    </submittedName>
</protein>
<accession>A0A1H7QQE7</accession>
<reference evidence="2" key="1">
    <citation type="submission" date="2016-10" db="EMBL/GenBank/DDBJ databases">
        <authorList>
            <person name="Varghese N."/>
            <person name="Submissions S."/>
        </authorList>
    </citation>
    <scope>NUCLEOTIDE SEQUENCE [LARGE SCALE GENOMIC DNA]</scope>
    <source>
        <strain evidence="2">Jip14</strain>
    </source>
</reference>
<proteinExistence type="predicted"/>
<evidence type="ECO:0000313" key="2">
    <source>
        <dbReference type="Proteomes" id="UP000198916"/>
    </source>
</evidence>
<keyword evidence="2" id="KW-1185">Reference proteome</keyword>
<sequence>MLFICTSTKTSHLYQACECYVYININMQQNISNYRRIIT</sequence>
<dbReference type="AlphaFoldDB" id="A0A1H7QQE7"/>
<gene>
    <name evidence="1" type="ORF">SAMN05421740_10626</name>
</gene>
<dbReference type="STRING" id="332977.SAMN05421740_10626"/>
<evidence type="ECO:0000313" key="1">
    <source>
        <dbReference type="EMBL" id="SEL49517.1"/>
    </source>
</evidence>
<dbReference type="EMBL" id="FNZR01000006">
    <property type="protein sequence ID" value="SEL49517.1"/>
    <property type="molecule type" value="Genomic_DNA"/>
</dbReference>
<organism evidence="1 2">
    <name type="scientific">Parapedobacter koreensis</name>
    <dbReference type="NCBI Taxonomy" id="332977"/>
    <lineage>
        <taxon>Bacteria</taxon>
        <taxon>Pseudomonadati</taxon>
        <taxon>Bacteroidota</taxon>
        <taxon>Sphingobacteriia</taxon>
        <taxon>Sphingobacteriales</taxon>
        <taxon>Sphingobacteriaceae</taxon>
        <taxon>Parapedobacter</taxon>
    </lineage>
</organism>